<comment type="cofactor">
    <cofactor evidence="1">
        <name>Mg(2+)</name>
        <dbReference type="ChEBI" id="CHEBI:18420"/>
    </cofactor>
</comment>
<dbReference type="SUPFAM" id="SSF56784">
    <property type="entry name" value="HAD-like"/>
    <property type="match status" value="1"/>
</dbReference>
<comment type="catalytic activity">
    <reaction evidence="12">
        <text>O-phospho-L-serine + H2O = L-serine + phosphate</text>
        <dbReference type="Rhea" id="RHEA:21208"/>
        <dbReference type="ChEBI" id="CHEBI:15377"/>
        <dbReference type="ChEBI" id="CHEBI:33384"/>
        <dbReference type="ChEBI" id="CHEBI:43474"/>
        <dbReference type="ChEBI" id="CHEBI:57524"/>
        <dbReference type="EC" id="3.1.3.3"/>
    </reaction>
</comment>
<keyword evidence="8 14" id="KW-0378">Hydrolase</keyword>
<comment type="similarity">
    <text evidence="3">Belongs to the HAD-like hydrolase superfamily. SerB family.</text>
</comment>
<keyword evidence="6" id="KW-0028">Amino-acid biosynthesis</keyword>
<dbReference type="EC" id="3.1.3.3" evidence="4"/>
<protein>
    <recommendedName>
        <fullName evidence="5">Phosphoserine phosphatase</fullName>
        <ecNumber evidence="4">3.1.3.3</ecNumber>
    </recommendedName>
    <alternativeName>
        <fullName evidence="11">O-phosphoserine phosphohydrolase</fullName>
    </alternativeName>
</protein>
<accession>A0A7T3BTT9</accession>
<proteinExistence type="inferred from homology"/>
<evidence type="ECO:0000313" key="14">
    <source>
        <dbReference type="EMBL" id="QPT40488.1"/>
    </source>
</evidence>
<evidence type="ECO:0000256" key="6">
    <source>
        <dbReference type="ARBA" id="ARBA00022605"/>
    </source>
</evidence>
<keyword evidence="10" id="KW-0718">Serine biosynthesis</keyword>
<dbReference type="SFLD" id="SFLDG01136">
    <property type="entry name" value="C1.6:_Phosphoserine_Phosphatas"/>
    <property type="match status" value="1"/>
</dbReference>
<dbReference type="PANTHER" id="PTHR43344">
    <property type="entry name" value="PHOSPHOSERINE PHOSPHATASE"/>
    <property type="match status" value="1"/>
</dbReference>
<evidence type="ECO:0000256" key="10">
    <source>
        <dbReference type="ARBA" id="ARBA00023299"/>
    </source>
</evidence>
<evidence type="ECO:0000256" key="11">
    <source>
        <dbReference type="ARBA" id="ARBA00031693"/>
    </source>
</evidence>
<comment type="pathway">
    <text evidence="2">Amino-acid biosynthesis; L-serine biosynthesis; L-serine from 3-phospho-D-glycerate: step 3/3.</text>
</comment>
<dbReference type="Proteomes" id="UP000594903">
    <property type="component" value="Chromosome"/>
</dbReference>
<dbReference type="InterPro" id="IPR036412">
    <property type="entry name" value="HAD-like_sf"/>
</dbReference>
<dbReference type="CDD" id="cd07500">
    <property type="entry name" value="HAD_PSP"/>
    <property type="match status" value="1"/>
</dbReference>
<evidence type="ECO:0000256" key="3">
    <source>
        <dbReference type="ARBA" id="ARBA00009184"/>
    </source>
</evidence>
<keyword evidence="9" id="KW-0460">Magnesium</keyword>
<organism evidence="14 15">
    <name type="scientific">Oligella ureolytica</name>
    <dbReference type="NCBI Taxonomy" id="90244"/>
    <lineage>
        <taxon>Bacteria</taxon>
        <taxon>Pseudomonadati</taxon>
        <taxon>Pseudomonadota</taxon>
        <taxon>Betaproteobacteria</taxon>
        <taxon>Burkholderiales</taxon>
        <taxon>Alcaligenaceae</taxon>
        <taxon>Oligella</taxon>
    </lineage>
</organism>
<dbReference type="NCBIfam" id="TIGR00338">
    <property type="entry name" value="serB"/>
    <property type="match status" value="1"/>
</dbReference>
<dbReference type="SFLD" id="SFLDG01137">
    <property type="entry name" value="C1.6.1:_Phosphoserine_Phosphat"/>
    <property type="match status" value="1"/>
</dbReference>
<keyword evidence="7" id="KW-0479">Metal-binding</keyword>
<dbReference type="Gene3D" id="3.40.50.1000">
    <property type="entry name" value="HAD superfamily/HAD-like"/>
    <property type="match status" value="1"/>
</dbReference>
<evidence type="ECO:0000256" key="13">
    <source>
        <dbReference type="ARBA" id="ARBA00048523"/>
    </source>
</evidence>
<dbReference type="InterPro" id="IPR004469">
    <property type="entry name" value="PSP"/>
</dbReference>
<evidence type="ECO:0000256" key="4">
    <source>
        <dbReference type="ARBA" id="ARBA00012640"/>
    </source>
</evidence>
<name>A0A7T3BTT9_9BURK</name>
<evidence type="ECO:0000313" key="15">
    <source>
        <dbReference type="Proteomes" id="UP000594903"/>
    </source>
</evidence>
<dbReference type="SFLD" id="SFLDS00003">
    <property type="entry name" value="Haloacid_Dehalogenase"/>
    <property type="match status" value="1"/>
</dbReference>
<dbReference type="EMBL" id="CP065725">
    <property type="protein sequence ID" value="QPT40488.1"/>
    <property type="molecule type" value="Genomic_DNA"/>
</dbReference>
<evidence type="ECO:0000256" key="12">
    <source>
        <dbReference type="ARBA" id="ARBA00048138"/>
    </source>
</evidence>
<dbReference type="NCBIfam" id="TIGR01488">
    <property type="entry name" value="HAD-SF-IB"/>
    <property type="match status" value="1"/>
</dbReference>
<evidence type="ECO:0000256" key="2">
    <source>
        <dbReference type="ARBA" id="ARBA00005135"/>
    </source>
</evidence>
<evidence type="ECO:0000256" key="7">
    <source>
        <dbReference type="ARBA" id="ARBA00022723"/>
    </source>
</evidence>
<dbReference type="PANTHER" id="PTHR43344:SF2">
    <property type="entry name" value="PHOSPHOSERINE PHOSPHATASE"/>
    <property type="match status" value="1"/>
</dbReference>
<dbReference type="RefSeq" id="WP_026253574.1">
    <property type="nucleotide sequence ID" value="NZ_CP065725.1"/>
</dbReference>
<dbReference type="GO" id="GO:0016787">
    <property type="term" value="F:hydrolase activity"/>
    <property type="evidence" value="ECO:0007669"/>
    <property type="project" value="UniProtKB-KW"/>
</dbReference>
<evidence type="ECO:0000256" key="9">
    <source>
        <dbReference type="ARBA" id="ARBA00022842"/>
    </source>
</evidence>
<evidence type="ECO:0000256" key="5">
    <source>
        <dbReference type="ARBA" id="ARBA00015196"/>
    </source>
</evidence>
<comment type="catalytic activity">
    <reaction evidence="13">
        <text>O-phospho-D-serine + H2O = D-serine + phosphate</text>
        <dbReference type="Rhea" id="RHEA:24873"/>
        <dbReference type="ChEBI" id="CHEBI:15377"/>
        <dbReference type="ChEBI" id="CHEBI:35247"/>
        <dbReference type="ChEBI" id="CHEBI:43474"/>
        <dbReference type="ChEBI" id="CHEBI:58680"/>
        <dbReference type="EC" id="3.1.3.3"/>
    </reaction>
</comment>
<reference evidence="14 15" key="1">
    <citation type="submission" date="2020-12" db="EMBL/GenBank/DDBJ databases">
        <title>FDA dAtabase for Regulatory Grade micrObial Sequences (FDA-ARGOS): Supporting development and validation of Infectious Disease Dx tests.</title>
        <authorList>
            <person name="Sproer C."/>
            <person name="Gronow S."/>
            <person name="Severitt S."/>
            <person name="Schroder I."/>
            <person name="Tallon L."/>
            <person name="Sadzewicz L."/>
            <person name="Zhao X."/>
            <person name="Boylan J."/>
            <person name="Ott S."/>
            <person name="Bowen H."/>
            <person name="Vavikolanu K."/>
            <person name="Mehta A."/>
            <person name="Aluvathingal J."/>
            <person name="Nadendla S."/>
            <person name="Lowell S."/>
            <person name="Myers T."/>
            <person name="Yan Y."/>
            <person name="Sichtig H."/>
        </authorList>
    </citation>
    <scope>NUCLEOTIDE SEQUENCE [LARGE SCALE GENOMIC DNA]</scope>
    <source>
        <strain evidence="14 15">FDAARGOS_872</strain>
    </source>
</reference>
<keyword evidence="15" id="KW-1185">Reference proteome</keyword>
<sequence>MSMKYLVLQSPILDTQLREQIAAIAEADQVIQVRNHVVRFNGFNESLLEDIRHWCQQHKVDMAVLDELRSLNDIKILAMDMDSTLINIECIDEIAGCAGRKDQVAEITEATMRGEIKDFKESLIKRVALLEGTSAKCLQTIYDDILHLNPGAETLIETAHKHGITTLLVSGGFTFFTSRLKERLDLDYAYANQLEVLDGKLSGRVLGDILDGDAKANYLETLMEQLGATPEQCIAIGDGSNDLPMMSKVNYSVAYMAKPKVQEEARFSINHNGLDAVLNFFDN</sequence>
<dbReference type="Pfam" id="PF12710">
    <property type="entry name" value="HAD"/>
    <property type="match status" value="1"/>
</dbReference>
<gene>
    <name evidence="14" type="primary">serB</name>
    <name evidence="14" type="ORF">I6G29_02455</name>
</gene>
<evidence type="ECO:0000256" key="1">
    <source>
        <dbReference type="ARBA" id="ARBA00001946"/>
    </source>
</evidence>
<dbReference type="InterPro" id="IPR050582">
    <property type="entry name" value="HAD-like_SerB"/>
</dbReference>
<dbReference type="InterPro" id="IPR023214">
    <property type="entry name" value="HAD_sf"/>
</dbReference>
<dbReference type="SFLD" id="SFLDF00029">
    <property type="entry name" value="phosphoserine_phosphatase"/>
    <property type="match status" value="1"/>
</dbReference>
<evidence type="ECO:0000256" key="8">
    <source>
        <dbReference type="ARBA" id="ARBA00022801"/>
    </source>
</evidence>